<dbReference type="Proteomes" id="UP000245207">
    <property type="component" value="Unassembled WGS sequence"/>
</dbReference>
<evidence type="ECO:0000256" key="2">
    <source>
        <dbReference type="ARBA" id="ARBA00007727"/>
    </source>
</evidence>
<name>A0A2U1M2Q5_ARTAN</name>
<dbReference type="Pfam" id="PF14416">
    <property type="entry name" value="PMR5N"/>
    <property type="match status" value="1"/>
</dbReference>
<dbReference type="GO" id="GO:0005794">
    <property type="term" value="C:Golgi apparatus"/>
    <property type="evidence" value="ECO:0007669"/>
    <property type="project" value="TreeGrafter"/>
</dbReference>
<dbReference type="InterPro" id="IPR025846">
    <property type="entry name" value="TBL_N"/>
</dbReference>
<gene>
    <name evidence="10" type="ORF">CTI12_AA248650</name>
</gene>
<keyword evidence="6 7" id="KW-0472">Membrane</keyword>
<keyword evidence="4" id="KW-0735">Signal-anchor</keyword>
<evidence type="ECO:0000313" key="10">
    <source>
        <dbReference type="EMBL" id="PWA55511.1"/>
    </source>
</evidence>
<dbReference type="InterPro" id="IPR029962">
    <property type="entry name" value="TBL"/>
</dbReference>
<feature type="transmembrane region" description="Helical" evidence="7">
    <location>
        <begin position="21"/>
        <end position="43"/>
    </location>
</feature>
<evidence type="ECO:0000256" key="6">
    <source>
        <dbReference type="ARBA" id="ARBA00023136"/>
    </source>
</evidence>
<accession>A0A2U1M2Q5</accession>
<evidence type="ECO:0000256" key="4">
    <source>
        <dbReference type="ARBA" id="ARBA00022968"/>
    </source>
</evidence>
<keyword evidence="5 7" id="KW-1133">Transmembrane helix</keyword>
<comment type="subcellular location">
    <subcellularLocation>
        <location evidence="1">Membrane</location>
        <topology evidence="1">Single-pass membrane protein</topology>
    </subcellularLocation>
</comment>
<protein>
    <submittedName>
        <fullName evidence="10">PMR5 N-terminal domain, PC-Esterase</fullName>
    </submittedName>
</protein>
<keyword evidence="11" id="KW-1185">Reference proteome</keyword>
<dbReference type="GO" id="GO:0016020">
    <property type="term" value="C:membrane"/>
    <property type="evidence" value="ECO:0007669"/>
    <property type="project" value="UniProtKB-SubCell"/>
</dbReference>
<evidence type="ECO:0000259" key="8">
    <source>
        <dbReference type="Pfam" id="PF13839"/>
    </source>
</evidence>
<sequence length="480" mass="55171">MNLKKLFAVSYYCPQCAFPKANVVSGFGLALVSFCNFLFILHLTSSYNSHNSNISNNGSLISWSFSYNTTSTLNFTYSKVINFEDTHKIKLNYDAINETFIRAVDVNPNEGKMVTGQEKGNGSNSDFHNKDNGKISQVYRNVSSKSTECDIFDGRWVRDDTKPYYEAGSCRYVERAFNCHRNKRPDNDFVKWRWQPYGCELPSLNATEFLVRLRGKKVVFVGDSINRNMCESLICILRNSLMNKRRVYEDYKCTVVYIKSPFLVRGSSFNAKTDSFATLRLDLMDSTTSLYKDADILTFNTGHWWTHEKTSRGENYYQEGNHIYPRLKVLDAYTRALSTWAKWVDNNIDSRKTQVIFIGYTASHFRGGQWNSGGKCHKETEPIFNTSHLTNYPPKMLAFDSVLRVMKTPVTFLNITRLTDYRKDGHPSIYRRFHHKAIKPQVGALPPQDCGHWCLPGVPDTWNELLYASLLKTGRGSSRS</sequence>
<organism evidence="10 11">
    <name type="scientific">Artemisia annua</name>
    <name type="common">Sweet wormwood</name>
    <dbReference type="NCBI Taxonomy" id="35608"/>
    <lineage>
        <taxon>Eukaryota</taxon>
        <taxon>Viridiplantae</taxon>
        <taxon>Streptophyta</taxon>
        <taxon>Embryophyta</taxon>
        <taxon>Tracheophyta</taxon>
        <taxon>Spermatophyta</taxon>
        <taxon>Magnoliopsida</taxon>
        <taxon>eudicotyledons</taxon>
        <taxon>Gunneridae</taxon>
        <taxon>Pentapetalae</taxon>
        <taxon>asterids</taxon>
        <taxon>campanulids</taxon>
        <taxon>Asterales</taxon>
        <taxon>Asteraceae</taxon>
        <taxon>Asteroideae</taxon>
        <taxon>Anthemideae</taxon>
        <taxon>Artemisiinae</taxon>
        <taxon>Artemisia</taxon>
    </lineage>
</organism>
<reference evidence="10 11" key="1">
    <citation type="journal article" date="2018" name="Mol. Plant">
        <title>The genome of Artemisia annua provides insight into the evolution of Asteraceae family and artemisinin biosynthesis.</title>
        <authorList>
            <person name="Shen Q."/>
            <person name="Zhang L."/>
            <person name="Liao Z."/>
            <person name="Wang S."/>
            <person name="Yan T."/>
            <person name="Shi P."/>
            <person name="Liu M."/>
            <person name="Fu X."/>
            <person name="Pan Q."/>
            <person name="Wang Y."/>
            <person name="Lv Z."/>
            <person name="Lu X."/>
            <person name="Zhang F."/>
            <person name="Jiang W."/>
            <person name="Ma Y."/>
            <person name="Chen M."/>
            <person name="Hao X."/>
            <person name="Li L."/>
            <person name="Tang Y."/>
            <person name="Lv G."/>
            <person name="Zhou Y."/>
            <person name="Sun X."/>
            <person name="Brodelius P.E."/>
            <person name="Rose J.K.C."/>
            <person name="Tang K."/>
        </authorList>
    </citation>
    <scope>NUCLEOTIDE SEQUENCE [LARGE SCALE GENOMIC DNA]</scope>
    <source>
        <strain evidence="11">cv. Huhao1</strain>
        <tissue evidence="10">Leaf</tissue>
    </source>
</reference>
<dbReference type="AlphaFoldDB" id="A0A2U1M2Q5"/>
<dbReference type="Pfam" id="PF13839">
    <property type="entry name" value="PC-Esterase"/>
    <property type="match status" value="1"/>
</dbReference>
<dbReference type="STRING" id="35608.A0A2U1M2Q5"/>
<keyword evidence="3 7" id="KW-0812">Transmembrane</keyword>
<evidence type="ECO:0000256" key="3">
    <source>
        <dbReference type="ARBA" id="ARBA00022692"/>
    </source>
</evidence>
<dbReference type="InterPro" id="IPR026057">
    <property type="entry name" value="TBL_C"/>
</dbReference>
<evidence type="ECO:0000256" key="7">
    <source>
        <dbReference type="SAM" id="Phobius"/>
    </source>
</evidence>
<dbReference type="PANTHER" id="PTHR32285">
    <property type="entry name" value="PROTEIN TRICHOME BIREFRINGENCE-LIKE 9-RELATED"/>
    <property type="match status" value="1"/>
</dbReference>
<dbReference type="EMBL" id="PKPP01006736">
    <property type="protein sequence ID" value="PWA55511.1"/>
    <property type="molecule type" value="Genomic_DNA"/>
</dbReference>
<comment type="similarity">
    <text evidence="2">Belongs to the PC-esterase family. TBL subfamily.</text>
</comment>
<dbReference type="OrthoDB" id="630188at2759"/>
<evidence type="ECO:0000256" key="1">
    <source>
        <dbReference type="ARBA" id="ARBA00004167"/>
    </source>
</evidence>
<evidence type="ECO:0000256" key="5">
    <source>
        <dbReference type="ARBA" id="ARBA00022989"/>
    </source>
</evidence>
<comment type="caution">
    <text evidence="10">The sequence shown here is derived from an EMBL/GenBank/DDBJ whole genome shotgun (WGS) entry which is preliminary data.</text>
</comment>
<feature type="domain" description="Trichome birefringence-like C-terminal" evidence="8">
    <location>
        <begin position="201"/>
        <end position="468"/>
    </location>
</feature>
<proteinExistence type="inferred from homology"/>
<evidence type="ECO:0000259" key="9">
    <source>
        <dbReference type="Pfam" id="PF14416"/>
    </source>
</evidence>
<feature type="domain" description="Trichome birefringence-like N-terminal" evidence="9">
    <location>
        <begin position="148"/>
        <end position="200"/>
    </location>
</feature>
<dbReference type="PANTHER" id="PTHR32285:SF309">
    <property type="entry name" value="PMR5 DOMAIN, PC-ESTERASE, PROTEIN TRICHOME BIREFRINGENCE-LIKE 2"/>
    <property type="match status" value="1"/>
</dbReference>
<dbReference type="GO" id="GO:0016413">
    <property type="term" value="F:O-acetyltransferase activity"/>
    <property type="evidence" value="ECO:0007669"/>
    <property type="project" value="InterPro"/>
</dbReference>
<evidence type="ECO:0000313" key="11">
    <source>
        <dbReference type="Proteomes" id="UP000245207"/>
    </source>
</evidence>